<dbReference type="AlphaFoldDB" id="A0A0D0M0Y3"/>
<feature type="domain" description="Amidohydrolase-related" evidence="2">
    <location>
        <begin position="15"/>
        <end position="307"/>
    </location>
</feature>
<comment type="similarity">
    <text evidence="1">Belongs to the metallo-dependent hydrolases superfamily.</text>
</comment>
<reference evidence="3 4" key="1">
    <citation type="submission" date="2014-12" db="EMBL/GenBank/DDBJ databases">
        <title>16Stimator: statistical estimation of ribosomal gene copy numbers from draft genome assemblies.</title>
        <authorList>
            <person name="Perisin M.A."/>
            <person name="Vetter M."/>
            <person name="Gilbert J.A."/>
            <person name="Bergelson J."/>
        </authorList>
    </citation>
    <scope>NUCLEOTIDE SEQUENCE [LARGE SCALE GENOMIC DNA]</scope>
    <source>
        <strain evidence="3 4">MEDvA23</strain>
    </source>
</reference>
<proteinExistence type="inferred from homology"/>
<dbReference type="InterPro" id="IPR032466">
    <property type="entry name" value="Metal_Hydrolase"/>
</dbReference>
<dbReference type="OrthoDB" id="9787654at2"/>
<dbReference type="SUPFAM" id="SSF51556">
    <property type="entry name" value="Metallo-dependent hydrolases"/>
    <property type="match status" value="1"/>
</dbReference>
<evidence type="ECO:0000256" key="1">
    <source>
        <dbReference type="ARBA" id="ARBA00038310"/>
    </source>
</evidence>
<dbReference type="PANTHER" id="PTHR43569:SF1">
    <property type="entry name" value="BLL3371 PROTEIN"/>
    <property type="match status" value="1"/>
</dbReference>
<sequence>MDPTEDSFAFDGKFVDAHQHFWNLDLHPYPWLQGETVPNFRYGDYSALRRNYLPADLARDTPGHAPALTVHIEAEWDRSDPVAETRWLAKMAAAEGRPSAIVAHAALDGDNAPEVLAAQAGFALVRGIRHKPVTSTSAATARRGLAGSMDDARWRRGYALLQTHRLSFDLQAPWWNLDQAADLARDFPQTLLVLNHTGLPSDRSDEGLAGWRRALEGLAAQPNTAIKVSGLGQRGLPWTQAANVPLIRDAIMIFGAARCMFASNFPVDSLVADYGTILRGFVTAIADRPGSERRQLLHDNAVRLYRLG</sequence>
<dbReference type="EMBL" id="JXQQ01000010">
    <property type="protein sequence ID" value="KIQ35308.1"/>
    <property type="molecule type" value="Genomic_DNA"/>
</dbReference>
<dbReference type="InterPro" id="IPR006680">
    <property type="entry name" value="Amidohydro-rel"/>
</dbReference>
<name>A0A0D0M0Y3_VARPD</name>
<dbReference type="InterPro" id="IPR052350">
    <property type="entry name" value="Metallo-dep_Lactonases"/>
</dbReference>
<dbReference type="Pfam" id="PF04909">
    <property type="entry name" value="Amidohydro_2"/>
    <property type="match status" value="1"/>
</dbReference>
<dbReference type="PANTHER" id="PTHR43569">
    <property type="entry name" value="AMIDOHYDROLASE"/>
    <property type="match status" value="1"/>
</dbReference>
<gene>
    <name evidence="3" type="ORF">RT97_05220</name>
</gene>
<evidence type="ECO:0000313" key="4">
    <source>
        <dbReference type="Proteomes" id="UP000032067"/>
    </source>
</evidence>
<accession>A0A0D0M0Y3</accession>
<protein>
    <submittedName>
        <fullName evidence="3">Thioesterase</fullName>
    </submittedName>
</protein>
<dbReference type="RefSeq" id="WP_042577712.1">
    <property type="nucleotide sequence ID" value="NZ_JXQQ01000010.1"/>
</dbReference>
<evidence type="ECO:0000313" key="3">
    <source>
        <dbReference type="EMBL" id="KIQ35308.1"/>
    </source>
</evidence>
<dbReference type="GO" id="GO:0016787">
    <property type="term" value="F:hydrolase activity"/>
    <property type="evidence" value="ECO:0007669"/>
    <property type="project" value="InterPro"/>
</dbReference>
<comment type="caution">
    <text evidence="3">The sequence shown here is derived from an EMBL/GenBank/DDBJ whole genome shotgun (WGS) entry which is preliminary data.</text>
</comment>
<organism evidence="3 4">
    <name type="scientific">Variovorax paradoxus</name>
    <dbReference type="NCBI Taxonomy" id="34073"/>
    <lineage>
        <taxon>Bacteria</taxon>
        <taxon>Pseudomonadati</taxon>
        <taxon>Pseudomonadota</taxon>
        <taxon>Betaproteobacteria</taxon>
        <taxon>Burkholderiales</taxon>
        <taxon>Comamonadaceae</taxon>
        <taxon>Variovorax</taxon>
    </lineage>
</organism>
<dbReference type="Proteomes" id="UP000032067">
    <property type="component" value="Unassembled WGS sequence"/>
</dbReference>
<dbReference type="Gene3D" id="3.20.20.140">
    <property type="entry name" value="Metal-dependent hydrolases"/>
    <property type="match status" value="1"/>
</dbReference>
<evidence type="ECO:0000259" key="2">
    <source>
        <dbReference type="Pfam" id="PF04909"/>
    </source>
</evidence>